<dbReference type="AlphaFoldDB" id="A0A2W7CND1"/>
<accession>A0A2W7CND1</accession>
<dbReference type="EMBL" id="MZXV01000032">
    <property type="protein sequence ID" value="PZV38043.1"/>
    <property type="molecule type" value="Genomic_DNA"/>
</dbReference>
<sequence length="326" mass="34264">MSQRCAGHGHGSRKANGGSVMRVALKAYAALMLVHGALWSNPAHADWRDDIGTFRIGIVAEPGAGNTVPGLAQLTDAYTRALGMKVEFVVARDYAALIEAQANARIEYAIYSATAYATASQRCGCIEPLVAPVDFDGAIGIRSVLLTRDGKLPDLAAMESHRIAMAPSDSVGGSLLPLAALMAEGRKIAEDAPFLVHADSAAAAEEMLIDGKADGLFGWVTAAADSQPEASGTQARLEAAGLSAVALRVVWTSGLLRYGPHAVRSDLDPEAKRRLTVFLTNLKSTTPDIYELLESKHSGGFAVVAPKDYEMAASVVRFVSGSGSQR</sequence>
<protein>
    <submittedName>
        <fullName evidence="1">Phosphonate ABC transporter substrate-binding protein</fullName>
    </submittedName>
</protein>
<dbReference type="SUPFAM" id="SSF53850">
    <property type="entry name" value="Periplasmic binding protein-like II"/>
    <property type="match status" value="1"/>
</dbReference>
<gene>
    <name evidence="1" type="ORF">B5V02_13355</name>
</gene>
<dbReference type="PANTHER" id="PTHR35841">
    <property type="entry name" value="PHOSPHONATES-BINDING PERIPLASMIC PROTEIN"/>
    <property type="match status" value="1"/>
</dbReference>
<dbReference type="Proteomes" id="UP000248616">
    <property type="component" value="Unassembled WGS sequence"/>
</dbReference>
<reference evidence="2" key="1">
    <citation type="submission" date="2017-03" db="EMBL/GenBank/DDBJ databases">
        <authorList>
            <person name="Safronova V.I."/>
            <person name="Sazanova A.L."/>
            <person name="Chirak E.R."/>
        </authorList>
    </citation>
    <scope>NUCLEOTIDE SEQUENCE [LARGE SCALE GENOMIC DNA]</scope>
    <source>
        <strain evidence="2">Ach-343</strain>
    </source>
</reference>
<organism evidence="1 2">
    <name type="scientific">Mesorhizobium kowhaii</name>
    <dbReference type="NCBI Taxonomy" id="1300272"/>
    <lineage>
        <taxon>Bacteria</taxon>
        <taxon>Pseudomonadati</taxon>
        <taxon>Pseudomonadota</taxon>
        <taxon>Alphaproteobacteria</taxon>
        <taxon>Hyphomicrobiales</taxon>
        <taxon>Phyllobacteriaceae</taxon>
        <taxon>Mesorhizobium</taxon>
    </lineage>
</organism>
<dbReference type="PANTHER" id="PTHR35841:SF1">
    <property type="entry name" value="PHOSPHONATES-BINDING PERIPLASMIC PROTEIN"/>
    <property type="match status" value="1"/>
</dbReference>
<name>A0A2W7CND1_9HYPH</name>
<dbReference type="OrthoDB" id="7672583at2"/>
<dbReference type="Pfam" id="PF12974">
    <property type="entry name" value="Phosphonate-bd"/>
    <property type="match status" value="1"/>
</dbReference>
<proteinExistence type="predicted"/>
<dbReference type="Gene3D" id="3.40.190.10">
    <property type="entry name" value="Periplasmic binding protein-like II"/>
    <property type="match status" value="2"/>
</dbReference>
<evidence type="ECO:0000313" key="2">
    <source>
        <dbReference type="Proteomes" id="UP000248616"/>
    </source>
</evidence>
<evidence type="ECO:0000313" key="1">
    <source>
        <dbReference type="EMBL" id="PZV38043.1"/>
    </source>
</evidence>
<comment type="caution">
    <text evidence="1">The sequence shown here is derived from an EMBL/GenBank/DDBJ whole genome shotgun (WGS) entry which is preliminary data.</text>
</comment>
<keyword evidence="2" id="KW-1185">Reference proteome</keyword>